<proteinExistence type="predicted"/>
<keyword evidence="2" id="KW-1185">Reference proteome</keyword>
<organism evidence="1 2">
    <name type="scientific">Friedmanniomyces simplex</name>
    <dbReference type="NCBI Taxonomy" id="329884"/>
    <lineage>
        <taxon>Eukaryota</taxon>
        <taxon>Fungi</taxon>
        <taxon>Dikarya</taxon>
        <taxon>Ascomycota</taxon>
        <taxon>Pezizomycotina</taxon>
        <taxon>Dothideomycetes</taxon>
        <taxon>Dothideomycetidae</taxon>
        <taxon>Mycosphaerellales</taxon>
        <taxon>Teratosphaeriaceae</taxon>
        <taxon>Friedmanniomyces</taxon>
    </lineage>
</organism>
<dbReference type="EMBL" id="NAJQ01001156">
    <property type="protein sequence ID" value="TKA61873.1"/>
    <property type="molecule type" value="Genomic_DNA"/>
</dbReference>
<sequence>MYNSQARPNWPIDKYEQIRQWMWNQDGDEASMKSGLVFCPIGLTKAKGLADQVIHFDSLRQSEAKALSHSSVDECTSDNNKSTTSELERLSSAFVHLLNDHDFDFRTPAAQELHAHLSSNFRAHLDTYAQDSEPVTLAEQIAKWRQRAQENPEVKFRILHTMATVDEGKGRASVYVEMEVSGISDVKLQAMNELNWECVGGVWLCYYIIGMRGSSVNNGFDAWLPPS</sequence>
<dbReference type="AlphaFoldDB" id="A0A4U0WHS2"/>
<accession>A0A4U0WHS2</accession>
<comment type="caution">
    <text evidence="1">The sequence shown here is derived from an EMBL/GenBank/DDBJ whole genome shotgun (WGS) entry which is preliminary data.</text>
</comment>
<dbReference type="Proteomes" id="UP000309340">
    <property type="component" value="Unassembled WGS sequence"/>
</dbReference>
<name>A0A4U0WHS2_9PEZI</name>
<reference evidence="1 2" key="1">
    <citation type="submission" date="2017-03" db="EMBL/GenBank/DDBJ databases">
        <title>Genomes of endolithic fungi from Antarctica.</title>
        <authorList>
            <person name="Coleine C."/>
            <person name="Masonjones S."/>
            <person name="Stajich J.E."/>
        </authorList>
    </citation>
    <scope>NUCLEOTIDE SEQUENCE [LARGE SCALE GENOMIC DNA]</scope>
    <source>
        <strain evidence="1 2">CCFEE 5184</strain>
    </source>
</reference>
<gene>
    <name evidence="1" type="ORF">B0A55_10460</name>
</gene>
<evidence type="ECO:0000313" key="2">
    <source>
        <dbReference type="Proteomes" id="UP000309340"/>
    </source>
</evidence>
<evidence type="ECO:0000313" key="1">
    <source>
        <dbReference type="EMBL" id="TKA61873.1"/>
    </source>
</evidence>
<dbReference type="OrthoDB" id="3899120at2759"/>
<protein>
    <submittedName>
        <fullName evidence="1">Uncharacterized protein</fullName>
    </submittedName>
</protein>